<proteinExistence type="predicted"/>
<keyword evidence="2" id="KW-1133">Transmembrane helix</keyword>
<comment type="caution">
    <text evidence="3">The sequence shown here is derived from an EMBL/GenBank/DDBJ whole genome shotgun (WGS) entry which is preliminary data.</text>
</comment>
<feature type="transmembrane region" description="Helical" evidence="2">
    <location>
        <begin position="103"/>
        <end position="125"/>
    </location>
</feature>
<gene>
    <name evidence="3" type="ORF">ACE1CC_08445</name>
</gene>
<evidence type="ECO:0000313" key="3">
    <source>
        <dbReference type="EMBL" id="MFB2876911.1"/>
    </source>
</evidence>
<keyword evidence="2" id="KW-0472">Membrane</keyword>
<evidence type="ECO:0000313" key="4">
    <source>
        <dbReference type="Proteomes" id="UP001576774"/>
    </source>
</evidence>
<dbReference type="EMBL" id="JBHFNQ010000064">
    <property type="protein sequence ID" value="MFB2876911.1"/>
    <property type="molecule type" value="Genomic_DNA"/>
</dbReference>
<sequence>MVNPNKKNQDGTNVDQVVQIRYKDEYSGTEVSRQLHLPGEIPEEEEEEDPQELLQQAFRSDLNVPPTVFDYVQDAVVWTCTSAFISRCAYLAIAYIPAVSGKLLIPILFIGGFAILVILYLVLIAGEQVGSTLYAYRLCLIATGILFAIL</sequence>
<evidence type="ECO:0000256" key="2">
    <source>
        <dbReference type="SAM" id="Phobius"/>
    </source>
</evidence>
<keyword evidence="4" id="KW-1185">Reference proteome</keyword>
<name>A0ABV4X3M3_9CYAN</name>
<protein>
    <submittedName>
        <fullName evidence="3">Uncharacterized protein</fullName>
    </submittedName>
</protein>
<organism evidence="3 4">
    <name type="scientific">Floridaenema aerugineum BLCC-F46</name>
    <dbReference type="NCBI Taxonomy" id="3153654"/>
    <lineage>
        <taxon>Bacteria</taxon>
        <taxon>Bacillati</taxon>
        <taxon>Cyanobacteriota</taxon>
        <taxon>Cyanophyceae</taxon>
        <taxon>Oscillatoriophycideae</taxon>
        <taxon>Aerosakkonematales</taxon>
        <taxon>Aerosakkonemataceae</taxon>
        <taxon>Floridanema</taxon>
        <taxon>Floridanema aerugineum</taxon>
    </lineage>
</organism>
<feature type="compositionally biased region" description="Acidic residues" evidence="1">
    <location>
        <begin position="41"/>
        <end position="50"/>
    </location>
</feature>
<accession>A0ABV4X3M3</accession>
<evidence type="ECO:0000256" key="1">
    <source>
        <dbReference type="SAM" id="MobiDB-lite"/>
    </source>
</evidence>
<feature type="region of interest" description="Disordered" evidence="1">
    <location>
        <begin position="25"/>
        <end position="50"/>
    </location>
</feature>
<dbReference type="Proteomes" id="UP001576774">
    <property type="component" value="Unassembled WGS sequence"/>
</dbReference>
<reference evidence="3 4" key="1">
    <citation type="submission" date="2024-09" db="EMBL/GenBank/DDBJ databases">
        <title>Floridaenema gen nov. (Aerosakkonemataceae, Aerosakkonematales ord. nov., Cyanobacteria) from benthic tropical and subtropical fresh waters, with the description of four new species.</title>
        <authorList>
            <person name="Moretto J.A."/>
            <person name="Berthold D.E."/>
            <person name="Lefler F.W."/>
            <person name="Huang I.-S."/>
            <person name="Laughinghouse H. IV."/>
        </authorList>
    </citation>
    <scope>NUCLEOTIDE SEQUENCE [LARGE SCALE GENOMIC DNA]</scope>
    <source>
        <strain evidence="3 4">BLCC-F46</strain>
    </source>
</reference>
<feature type="transmembrane region" description="Helical" evidence="2">
    <location>
        <begin position="75"/>
        <end position="96"/>
    </location>
</feature>
<feature type="transmembrane region" description="Helical" evidence="2">
    <location>
        <begin position="131"/>
        <end position="149"/>
    </location>
</feature>
<keyword evidence="2" id="KW-0812">Transmembrane</keyword>
<dbReference type="RefSeq" id="WP_413259886.1">
    <property type="nucleotide sequence ID" value="NZ_JBHFNQ010000064.1"/>
</dbReference>